<dbReference type="Gene3D" id="3.40.710.10">
    <property type="entry name" value="DD-peptidase/beta-lactamase superfamily"/>
    <property type="match status" value="1"/>
</dbReference>
<keyword evidence="3" id="KW-0378">Hydrolase</keyword>
<dbReference type="SUPFAM" id="SSF56601">
    <property type="entry name" value="beta-lactamase/transpeptidase-like"/>
    <property type="match status" value="1"/>
</dbReference>
<keyword evidence="1" id="KW-1133">Transmembrane helix</keyword>
<evidence type="ECO:0000313" key="3">
    <source>
        <dbReference type="EMBL" id="MBS4214372.1"/>
    </source>
</evidence>
<gene>
    <name evidence="3" type="ORF">KHA99_18135</name>
</gene>
<dbReference type="RefSeq" id="WP_213118844.1">
    <property type="nucleotide sequence ID" value="NZ_JAGYPF010000003.1"/>
</dbReference>
<dbReference type="InterPro" id="IPR001466">
    <property type="entry name" value="Beta-lactam-related"/>
</dbReference>
<keyword evidence="1" id="KW-0472">Membrane</keyword>
<evidence type="ECO:0000313" key="4">
    <source>
        <dbReference type="Proteomes" id="UP000679749"/>
    </source>
</evidence>
<protein>
    <submittedName>
        <fullName evidence="3">Serine hydrolase</fullName>
    </submittedName>
</protein>
<comment type="caution">
    <text evidence="3">The sequence shown here is derived from an EMBL/GenBank/DDBJ whole genome shotgun (WGS) entry which is preliminary data.</text>
</comment>
<dbReference type="AlphaFoldDB" id="A0A942U7I8"/>
<organism evidence="3 4">
    <name type="scientific">Neobacillus rhizophilus</name>
    <dbReference type="NCBI Taxonomy" id="2833579"/>
    <lineage>
        <taxon>Bacteria</taxon>
        <taxon>Bacillati</taxon>
        <taxon>Bacillota</taxon>
        <taxon>Bacilli</taxon>
        <taxon>Bacillales</taxon>
        <taxon>Bacillaceae</taxon>
        <taxon>Neobacillus</taxon>
    </lineage>
</organism>
<evidence type="ECO:0000259" key="2">
    <source>
        <dbReference type="Pfam" id="PF00144"/>
    </source>
</evidence>
<keyword evidence="1" id="KW-0812">Transmembrane</keyword>
<dbReference type="InterPro" id="IPR050789">
    <property type="entry name" value="Diverse_Enzym_Activities"/>
</dbReference>
<keyword evidence="4" id="KW-1185">Reference proteome</keyword>
<dbReference type="Proteomes" id="UP000679749">
    <property type="component" value="Unassembled WGS sequence"/>
</dbReference>
<reference evidence="3" key="1">
    <citation type="submission" date="2021-05" db="EMBL/GenBank/DDBJ databases">
        <title>Novel Bacillus species.</title>
        <authorList>
            <person name="Liu G."/>
        </authorList>
    </citation>
    <scope>NUCLEOTIDE SEQUENCE</scope>
    <source>
        <strain evidence="3">FJAT-49825</strain>
    </source>
</reference>
<name>A0A942U7I8_9BACI</name>
<feature type="domain" description="Beta-lactamase-related" evidence="2">
    <location>
        <begin position="102"/>
        <end position="375"/>
    </location>
</feature>
<dbReference type="GO" id="GO:0016787">
    <property type="term" value="F:hydrolase activity"/>
    <property type="evidence" value="ECO:0007669"/>
    <property type="project" value="UniProtKB-KW"/>
</dbReference>
<dbReference type="Pfam" id="PF00144">
    <property type="entry name" value="Beta-lactamase"/>
    <property type="match status" value="1"/>
</dbReference>
<proteinExistence type="predicted"/>
<dbReference type="PANTHER" id="PTHR43283:SF7">
    <property type="entry name" value="BETA-LACTAMASE-RELATED DOMAIN-CONTAINING PROTEIN"/>
    <property type="match status" value="1"/>
</dbReference>
<accession>A0A942U7I8</accession>
<evidence type="ECO:0000256" key="1">
    <source>
        <dbReference type="SAM" id="Phobius"/>
    </source>
</evidence>
<feature type="transmembrane region" description="Helical" evidence="1">
    <location>
        <begin position="7"/>
        <end position="30"/>
    </location>
</feature>
<dbReference type="PANTHER" id="PTHR43283">
    <property type="entry name" value="BETA-LACTAMASE-RELATED"/>
    <property type="match status" value="1"/>
</dbReference>
<sequence length="425" mass="48729">MKKTTKLLLIVLTIPLIGSVLLVLVSSLIFSPPYVFRTIVNGNSDVMDYKVFPERMIQKSSQPYNYKYNLDESLKAMSIDYMYRGKGKSKPLGLFLQETNTTSFIIGHDEEVVMEEYYNGYDKDMVNTSFSMAKSIDSLLIGMAIEDGYIKSVKQSIADYISEFKGTNMESITIEDLLMMRSNISYEEGKIWFSDDAKTYYMPDLRNLTLTHNNLTTKYQGKFHYNNYHPLLLGIILERSTGKHVSEYFEEKLWNKIGAENDASWSLDSKKTGFEKMESGINFKAIDFVKIGSMLLHSGTWNGQQILNEIWIKQSTLSDFPLNNDEYKGSFLENSNIGYKYMWYSTPNNNGSLDFFAMGKYGQYLYMSPENNLVILRTGISVGNVDSWTDVFKEISLKLSPHLINKGTIFSQNHTKNAHQSQDGR</sequence>
<dbReference type="EMBL" id="JAGYPF010000003">
    <property type="protein sequence ID" value="MBS4214372.1"/>
    <property type="molecule type" value="Genomic_DNA"/>
</dbReference>
<dbReference type="InterPro" id="IPR012338">
    <property type="entry name" value="Beta-lactam/transpept-like"/>
</dbReference>